<dbReference type="OrthoDB" id="73901at2759"/>
<dbReference type="EMBL" id="LVVK01000015">
    <property type="protein sequence ID" value="OPB41197.1"/>
    <property type="molecule type" value="Genomic_DNA"/>
</dbReference>
<dbReference type="Proteomes" id="UP000191004">
    <property type="component" value="Unassembled WGS sequence"/>
</dbReference>
<proteinExistence type="inferred from homology"/>
<evidence type="ECO:0000256" key="2">
    <source>
        <dbReference type="ARBA" id="ARBA00022989"/>
    </source>
</evidence>
<sequence length="193" mass="20659">MDSASPSMDMPMGATSAMAMPSSTDGPMDMSSSNMTMNMESMIMAFFTSTSTPLWSSAFTPNTTGQYAGACIFLIAFAVVFRMLLALRFNLYKVVAVVKQRRSGGLLQPDITEIKATPRPWRANEAILSGALDTVIAGVSYLLMVAVMTMNVGYFLSVLGGVFLGSVLCSHLTGGGNEIIAHQRQAIIDFELS</sequence>
<dbReference type="PANTHER" id="PTHR12483:SF120">
    <property type="entry name" value="HIGH-AFFINITY COPPER TRANSPORTER CTRA2"/>
    <property type="match status" value="1"/>
</dbReference>
<accession>A0A1T3CJC6</accession>
<reference evidence="5 6" key="1">
    <citation type="submission" date="2016-04" db="EMBL/GenBank/DDBJ databases">
        <title>Multiple horizontal gene transfer events from other fungi enriched the ability of the initially mycotrophic fungus Trichoderma (Ascomycota) to feed on dead plant biomass.</title>
        <authorList>
            <person name="Atanasova L."/>
            <person name="Chenthamara K."/>
            <person name="Zhang J."/>
            <person name="Grujic M."/>
            <person name="Henrissat B."/>
            <person name="Kuo A."/>
            <person name="Aertz A."/>
            <person name="Salamov A."/>
            <person name="Lipzen A."/>
            <person name="Labutti K."/>
            <person name="Barry K."/>
            <person name="Miao Y."/>
            <person name="Rahimi M.J."/>
            <person name="Shen Q."/>
            <person name="Grigoriev I.V."/>
            <person name="Kubicek C.P."/>
            <person name="Druzhinina I.S."/>
        </authorList>
    </citation>
    <scope>NUCLEOTIDE SEQUENCE [LARGE SCALE GENOMIC DNA]</scope>
    <source>
        <strain evidence="5 6">NJAU 4742</strain>
    </source>
</reference>
<dbReference type="AlphaFoldDB" id="A0A1T3CJC6"/>
<keyword evidence="4" id="KW-0186">Copper</keyword>
<dbReference type="GO" id="GO:0005375">
    <property type="term" value="F:copper ion transmembrane transporter activity"/>
    <property type="evidence" value="ECO:0007669"/>
    <property type="project" value="UniProtKB-UniRule"/>
</dbReference>
<evidence type="ECO:0000256" key="3">
    <source>
        <dbReference type="ARBA" id="ARBA00023136"/>
    </source>
</evidence>
<dbReference type="GO" id="GO:0005886">
    <property type="term" value="C:plasma membrane"/>
    <property type="evidence" value="ECO:0007669"/>
    <property type="project" value="TreeGrafter"/>
</dbReference>
<dbReference type="InterPro" id="IPR007274">
    <property type="entry name" value="Cop_transporter"/>
</dbReference>
<organism evidence="5 6">
    <name type="scientific">Trichoderma guizhouense</name>
    <dbReference type="NCBI Taxonomy" id="1491466"/>
    <lineage>
        <taxon>Eukaryota</taxon>
        <taxon>Fungi</taxon>
        <taxon>Dikarya</taxon>
        <taxon>Ascomycota</taxon>
        <taxon>Pezizomycotina</taxon>
        <taxon>Sordariomycetes</taxon>
        <taxon>Hypocreomycetidae</taxon>
        <taxon>Hypocreales</taxon>
        <taxon>Hypocreaceae</taxon>
        <taxon>Trichoderma</taxon>
    </lineage>
</organism>
<keyword evidence="1 4" id="KW-0812">Transmembrane</keyword>
<protein>
    <recommendedName>
        <fullName evidence="4">Copper transport protein</fullName>
    </recommendedName>
</protein>
<comment type="subcellular location">
    <subcellularLocation>
        <location evidence="4">Membrane</location>
        <topology evidence="4">Multi-pass membrane protein</topology>
    </subcellularLocation>
</comment>
<dbReference type="Pfam" id="PF04145">
    <property type="entry name" value="Ctr"/>
    <property type="match status" value="1"/>
</dbReference>
<dbReference type="PANTHER" id="PTHR12483">
    <property type="entry name" value="SOLUTE CARRIER FAMILY 31 COPPER TRANSPORTERS"/>
    <property type="match status" value="1"/>
</dbReference>
<keyword evidence="4" id="KW-0187">Copper transport</keyword>
<name>A0A1T3CJC6_9HYPO</name>
<keyword evidence="4" id="KW-0813">Transport</keyword>
<keyword evidence="4" id="KW-0406">Ion transport</keyword>
<keyword evidence="3 4" id="KW-0472">Membrane</keyword>
<comment type="caution">
    <text evidence="5">The sequence shown here is derived from an EMBL/GenBank/DDBJ whole genome shotgun (WGS) entry which is preliminary data.</text>
</comment>
<evidence type="ECO:0000256" key="4">
    <source>
        <dbReference type="RuleBase" id="RU367022"/>
    </source>
</evidence>
<keyword evidence="6" id="KW-1185">Reference proteome</keyword>
<evidence type="ECO:0000256" key="1">
    <source>
        <dbReference type="ARBA" id="ARBA00022692"/>
    </source>
</evidence>
<keyword evidence="2 4" id="KW-1133">Transmembrane helix</keyword>
<evidence type="ECO:0000313" key="6">
    <source>
        <dbReference type="Proteomes" id="UP000191004"/>
    </source>
</evidence>
<feature type="transmembrane region" description="Helical" evidence="4">
    <location>
        <begin position="66"/>
        <end position="85"/>
    </location>
</feature>
<gene>
    <name evidence="5" type="ORF">A0O28_0079140</name>
</gene>
<evidence type="ECO:0000313" key="5">
    <source>
        <dbReference type="EMBL" id="OPB41197.1"/>
    </source>
</evidence>
<feature type="transmembrane region" description="Helical" evidence="4">
    <location>
        <begin position="126"/>
        <end position="148"/>
    </location>
</feature>
<comment type="similarity">
    <text evidence="4">Belongs to the copper transporter (Ctr) (TC 1.A.56) family. SLC31A subfamily.</text>
</comment>
<feature type="transmembrane region" description="Helical" evidence="4">
    <location>
        <begin position="154"/>
        <end position="174"/>
    </location>
</feature>